<dbReference type="Gene3D" id="3.30.460.80">
    <property type="entry name" value="NADH:ubiquinone oxidoreductase, 30kDa subunit"/>
    <property type="match status" value="1"/>
</dbReference>
<keyword evidence="4 14" id="KW-0813">Transport</keyword>
<evidence type="ECO:0000256" key="1">
    <source>
        <dbReference type="ARBA" id="ARBA00002378"/>
    </source>
</evidence>
<evidence type="ECO:0000259" key="16">
    <source>
        <dbReference type="Pfam" id="PF00346"/>
    </source>
</evidence>
<keyword evidence="9 14" id="KW-0520">NAD</keyword>
<evidence type="ECO:0000313" key="17">
    <source>
        <dbReference type="EMBL" id="EKT55614.1"/>
    </source>
</evidence>
<dbReference type="NCBIfam" id="TIGR01961">
    <property type="entry name" value="NuoC_fam"/>
    <property type="match status" value="1"/>
</dbReference>
<keyword evidence="11 14" id="KW-0472">Membrane</keyword>
<keyword evidence="17" id="KW-0560">Oxidoreductase</keyword>
<evidence type="ECO:0000256" key="7">
    <source>
        <dbReference type="ARBA" id="ARBA00022719"/>
    </source>
</evidence>
<keyword evidence="8 14" id="KW-1278">Translocase</keyword>
<evidence type="ECO:0000256" key="4">
    <source>
        <dbReference type="ARBA" id="ARBA00022448"/>
    </source>
</evidence>
<dbReference type="EMBL" id="AKKN01000010">
    <property type="protein sequence ID" value="EKT55614.1"/>
    <property type="molecule type" value="Genomic_DNA"/>
</dbReference>
<dbReference type="InterPro" id="IPR014029">
    <property type="entry name" value="NADH_UbQ_OxRdtase_49kDa_CS"/>
</dbReference>
<keyword evidence="12 14" id="KW-0511">Multifunctional enzyme</keyword>
<keyword evidence="10 14" id="KW-0830">Ubiquinone</keyword>
<feature type="domain" description="NADH:ubiquinone oxidoreductase 30kDa subunit" evidence="15">
    <location>
        <begin position="17"/>
        <end position="128"/>
    </location>
</feature>
<organism evidence="17 18">
    <name type="scientific">Providencia sneebia DSM 19967</name>
    <dbReference type="NCBI Taxonomy" id="1141660"/>
    <lineage>
        <taxon>Bacteria</taxon>
        <taxon>Pseudomonadati</taxon>
        <taxon>Pseudomonadota</taxon>
        <taxon>Gammaproteobacteria</taxon>
        <taxon>Enterobacterales</taxon>
        <taxon>Morganellaceae</taxon>
        <taxon>Providencia</taxon>
    </lineage>
</organism>
<proteinExistence type="inferred from homology"/>
<name>K8W509_9GAMM</name>
<dbReference type="Proteomes" id="UP000010290">
    <property type="component" value="Chromosome"/>
</dbReference>
<dbReference type="Gene3D" id="1.10.645.10">
    <property type="entry name" value="Cytochrome-c3 Hydrogenase, chain B"/>
    <property type="match status" value="1"/>
</dbReference>
<dbReference type="AlphaFoldDB" id="K8W509"/>
<dbReference type="GO" id="GO:0022904">
    <property type="term" value="P:respiratory electron transport chain"/>
    <property type="evidence" value="ECO:0007669"/>
    <property type="project" value="UniProtKB-ARBA"/>
</dbReference>
<evidence type="ECO:0000256" key="6">
    <source>
        <dbReference type="ARBA" id="ARBA00022519"/>
    </source>
</evidence>
<dbReference type="InterPro" id="IPR001268">
    <property type="entry name" value="NADH_UbQ_OxRdtase_30kDa_su"/>
</dbReference>
<gene>
    <name evidence="14" type="primary">nuoC</name>
    <name evidence="14" type="synonym">nuoCD</name>
    <name evidence="14" type="synonym">nuoD</name>
    <name evidence="17" type="ORF">OO7_11559</name>
</gene>
<dbReference type="PANTHER" id="PTHR11993">
    <property type="entry name" value="NADH-UBIQUINONE OXIDOREDUCTASE 49 KDA SUBUNIT"/>
    <property type="match status" value="1"/>
</dbReference>
<dbReference type="GO" id="GO:0051287">
    <property type="term" value="F:NAD binding"/>
    <property type="evidence" value="ECO:0007669"/>
    <property type="project" value="InterPro"/>
</dbReference>
<evidence type="ECO:0000256" key="12">
    <source>
        <dbReference type="ARBA" id="ARBA00023268"/>
    </source>
</evidence>
<dbReference type="PANTHER" id="PTHR11993:SF45">
    <property type="entry name" value="NADH-QUINONE OXIDOREDUCTASE SUBUNIT C_D"/>
    <property type="match status" value="1"/>
</dbReference>
<protein>
    <recommendedName>
        <fullName evidence="14">NADH-quinone oxidoreductase subunit C/D</fullName>
        <ecNumber evidence="14">7.1.1.-</ecNumber>
    </recommendedName>
    <alternativeName>
        <fullName evidence="14">NADH dehydrogenase I subunit C/D</fullName>
    </alternativeName>
    <alternativeName>
        <fullName evidence="14">NDH-1 subunit C/D</fullName>
    </alternativeName>
</protein>
<dbReference type="InterPro" id="IPR029014">
    <property type="entry name" value="NiFe-Hase_large"/>
</dbReference>
<dbReference type="GO" id="GO:0030964">
    <property type="term" value="C:NADH dehydrogenase complex"/>
    <property type="evidence" value="ECO:0007669"/>
    <property type="project" value="InterPro"/>
</dbReference>
<dbReference type="PATRIC" id="fig|1141660.3.peg.2303"/>
<dbReference type="InterPro" id="IPR037232">
    <property type="entry name" value="NADH_quin_OxRdtase_su_C/D-like"/>
</dbReference>
<keyword evidence="18" id="KW-1185">Reference proteome</keyword>
<evidence type="ECO:0000256" key="5">
    <source>
        <dbReference type="ARBA" id="ARBA00022475"/>
    </source>
</evidence>
<dbReference type="InterPro" id="IPR023062">
    <property type="entry name" value="NADH_DH_suCD"/>
</dbReference>
<comment type="similarity">
    <text evidence="14">In the N-terminal section; belongs to the complex I 30 kDa subunit family.</text>
</comment>
<dbReference type="NCBIfam" id="NF004739">
    <property type="entry name" value="PRK06075.1"/>
    <property type="match status" value="1"/>
</dbReference>
<dbReference type="InterPro" id="IPR020396">
    <property type="entry name" value="NADH_UbQ_OxRdtase_CS"/>
</dbReference>
<reference evidence="17 18" key="1">
    <citation type="journal article" date="2012" name="BMC Genomics">
        <title>Comparative genomics of bacteria in the genus Providencia isolated from wild Drosophila melanogaster.</title>
        <authorList>
            <person name="Galac M.R."/>
            <person name="Lazzaro B.P."/>
        </authorList>
    </citation>
    <scope>NUCLEOTIDE SEQUENCE [LARGE SCALE GENOMIC DNA]</scope>
    <source>
        <strain evidence="17 18">DSM 19967</strain>
    </source>
</reference>
<comment type="subcellular location">
    <subcellularLocation>
        <location evidence="2">Cell inner membrane</location>
        <topology evidence="2">Peripheral membrane protein</topology>
    </subcellularLocation>
    <subcellularLocation>
        <location evidence="14">Cell membrane</location>
        <topology evidence="14">Peripheral membrane protein</topology>
        <orientation evidence="14">Cytoplasmic side</orientation>
    </subcellularLocation>
</comment>
<dbReference type="GO" id="GO:0048038">
    <property type="term" value="F:quinone binding"/>
    <property type="evidence" value="ECO:0007669"/>
    <property type="project" value="UniProtKB-KW"/>
</dbReference>
<evidence type="ECO:0000256" key="10">
    <source>
        <dbReference type="ARBA" id="ARBA00023075"/>
    </source>
</evidence>
<dbReference type="HAMAP" id="MF_01359">
    <property type="entry name" value="NDH1_NuoCD_1"/>
    <property type="match status" value="1"/>
</dbReference>
<comment type="similarity">
    <text evidence="3 14">In the C-terminal section; belongs to the complex I 49 kDa subunit family.</text>
</comment>
<feature type="region of interest" description="NADH dehydrogenase I subunit D" evidence="14">
    <location>
        <begin position="164"/>
        <end position="549"/>
    </location>
</feature>
<keyword evidence="5 14" id="KW-1003">Cell membrane</keyword>
<evidence type="ECO:0000256" key="2">
    <source>
        <dbReference type="ARBA" id="ARBA00004417"/>
    </source>
</evidence>
<evidence type="ECO:0000256" key="8">
    <source>
        <dbReference type="ARBA" id="ARBA00022967"/>
    </source>
</evidence>
<dbReference type="NCBIfam" id="NF008728">
    <property type="entry name" value="PRK11742.1"/>
    <property type="match status" value="1"/>
</dbReference>
<evidence type="ECO:0000256" key="9">
    <source>
        <dbReference type="ARBA" id="ARBA00023027"/>
    </source>
</evidence>
<accession>K8W509</accession>
<feature type="region of interest" description="NADH dehydrogenase I subunit C" evidence="14">
    <location>
        <begin position="1"/>
        <end position="140"/>
    </location>
</feature>
<dbReference type="GO" id="GO:0005886">
    <property type="term" value="C:plasma membrane"/>
    <property type="evidence" value="ECO:0007669"/>
    <property type="project" value="UniProtKB-SubCell"/>
</dbReference>
<evidence type="ECO:0000259" key="15">
    <source>
        <dbReference type="Pfam" id="PF00329"/>
    </source>
</evidence>
<evidence type="ECO:0000256" key="11">
    <source>
        <dbReference type="ARBA" id="ARBA00023136"/>
    </source>
</evidence>
<dbReference type="EC" id="7.1.1.-" evidence="14"/>
<dbReference type="GO" id="GO:0008137">
    <property type="term" value="F:NADH dehydrogenase (ubiquinone) activity"/>
    <property type="evidence" value="ECO:0007669"/>
    <property type="project" value="InterPro"/>
</dbReference>
<comment type="subunit">
    <text evidence="14">NDH-1 is composed of 13 different subunits. Subunits NuoB, CD, E, F, and G constitute the peripheral sector of the complex.</text>
</comment>
<evidence type="ECO:0000256" key="13">
    <source>
        <dbReference type="ARBA" id="ARBA00047712"/>
    </source>
</evidence>
<dbReference type="HAMAP" id="MF_01358">
    <property type="entry name" value="NDH1_NuoD"/>
    <property type="match status" value="1"/>
</dbReference>
<dbReference type="InterPro" id="IPR022885">
    <property type="entry name" value="NDH1_su_D/H"/>
</dbReference>
<dbReference type="PROSITE" id="PS00535">
    <property type="entry name" value="COMPLEX1_49K"/>
    <property type="match status" value="1"/>
</dbReference>
<dbReference type="HOGENOM" id="CLU_015134_3_2_6"/>
<comment type="caution">
    <text evidence="17">The sequence shown here is derived from an EMBL/GenBank/DDBJ whole genome shotgun (WGS) entry which is preliminary data.</text>
</comment>
<dbReference type="NCBIfam" id="TIGR01962">
    <property type="entry name" value="NuoD"/>
    <property type="match status" value="1"/>
</dbReference>
<evidence type="ECO:0000256" key="14">
    <source>
        <dbReference type="HAMAP-Rule" id="MF_01359"/>
    </source>
</evidence>
<dbReference type="GO" id="GO:0050136">
    <property type="term" value="F:NADH dehydrogenase (quinone) (non-electrogenic) activity"/>
    <property type="evidence" value="ECO:0007669"/>
    <property type="project" value="UniProtKB-UniRule"/>
</dbReference>
<dbReference type="Pfam" id="PF00346">
    <property type="entry name" value="Complex1_49kDa"/>
    <property type="match status" value="1"/>
</dbReference>
<evidence type="ECO:0000256" key="3">
    <source>
        <dbReference type="ARBA" id="ARBA00010019"/>
    </source>
</evidence>
<keyword evidence="6" id="KW-0997">Cell inner membrane</keyword>
<keyword evidence="7 14" id="KW-0874">Quinone</keyword>
<feature type="domain" description="NADH-quinone oxidoreductase subunit D" evidence="16">
    <location>
        <begin position="279"/>
        <end position="549"/>
    </location>
</feature>
<dbReference type="SUPFAM" id="SSF56762">
    <property type="entry name" value="HydB/Nqo4-like"/>
    <property type="match status" value="1"/>
</dbReference>
<dbReference type="InterPro" id="IPR010218">
    <property type="entry name" value="NADH_DH_suC"/>
</dbReference>
<dbReference type="SUPFAM" id="SSF143243">
    <property type="entry name" value="Nqo5-like"/>
    <property type="match status" value="1"/>
</dbReference>
<sequence length="549" mass="63199">MGKTRTVTGSRRLFEKLPKPYVMLFDLHGVDERQRIHTQGLPEADFCVFYHLISIDRNRDIMLKVALNEKDLNVPSVVSLFPNANWYEREVWDMFGITFQGHPNLRRLLMSPNWKGHPLRKDYPARATEFDPFELTKQKQDLEMEALTFKPEEWGMSRGNENEDFMFLNLGPNHPSSHGAFRIVLQLDGEEIVNCVPDIGYHHRGAEKMGERQSWHSYIPYTDRIEYLGGCVNEMPYILAVEKLAGIEVPDRVKTIRVMLSELFRINSHLLYISTYIQDVGAMTPVFFAFTDRQKVYNLIEAITGFRMHPAWFRIGGVAHDLPRGWDKLLRELLDWLPKRLDSYVTTALKNTILKGRSIGVASYTKEEAFAWGVTGGGLRATGVDFDIRKWRPYSGYENFEFDIPIAHNGDCYSRVMVKVEELRQSIRILEQCLKNMPEGPFKADHPLTTPPPKERTLQDIETLINHFLQVSWGPIMPANESFQMVEATKGINSYYLTSDGSTMSYRTRIRTPSYAHLQQIPSVISGSLVSDLIVYLGSIDFVMSDVDR</sequence>
<evidence type="ECO:0000313" key="18">
    <source>
        <dbReference type="Proteomes" id="UP000010290"/>
    </source>
</evidence>
<comment type="catalytic activity">
    <reaction evidence="13 14">
        <text>a quinone + NADH + 5 H(+)(in) = a quinol + NAD(+) + 4 H(+)(out)</text>
        <dbReference type="Rhea" id="RHEA:57888"/>
        <dbReference type="ChEBI" id="CHEBI:15378"/>
        <dbReference type="ChEBI" id="CHEBI:24646"/>
        <dbReference type="ChEBI" id="CHEBI:57540"/>
        <dbReference type="ChEBI" id="CHEBI:57945"/>
        <dbReference type="ChEBI" id="CHEBI:132124"/>
    </reaction>
</comment>
<dbReference type="PROSITE" id="PS00542">
    <property type="entry name" value="COMPLEX1_30K"/>
    <property type="match status" value="1"/>
</dbReference>
<dbReference type="Pfam" id="PF00329">
    <property type="entry name" value="Complex1_30kDa"/>
    <property type="match status" value="1"/>
</dbReference>
<comment type="function">
    <text evidence="1 14">NDH-1 shuttles electrons from NADH, via FMN and iron-sulfur (Fe-S) centers, to quinones in the respiratory chain. The immediate electron acceptor for the enzyme in this species is believed to be ubiquinone. Couples the redox reaction to proton translocation (for every two electrons transferred, four hydrogen ions are translocated across the cytoplasmic membrane), and thus conserves the redox energy in a proton gradient.</text>
</comment>
<dbReference type="InterPro" id="IPR001135">
    <property type="entry name" value="NADH_Q_OxRdtase_suD"/>
</dbReference>
<dbReference type="FunFam" id="1.10.645.10:FF:000001">
    <property type="entry name" value="NADH-quinone oxidoreductase subunit C/D"/>
    <property type="match status" value="1"/>
</dbReference>